<sequence length="1176" mass="131729">MPETEGLQRNMVDVMVAGYLARCNYVCSYKCLTEESPNLRSQVQCGSGKVVFDDMLHGKRLDEIITMFNECGGILVPQAFLDFGSKLRDLVNEYTALTNPGFYHSSTQKSLYGKHGPPSSQSCVITEETQKEINEMHSDLSTGAKGNLDDAGTLLSSSSRRKCTQPISTKSRLVENVMHAAQNAIEGRGIGEATSMTETNGISLGEGVMDNLDGSFLSYFPEMVASEFDMLDLAEPSTSHNESHDNEPFASSCKNEEKDDRTSRMSPADILEHSDGTVNNSTDFELLALSSCSERQAVADRDTVTVTNALEGVEASLKSNVVSKNKNDEGKKKVEFSKKRKKQESKKKHEAVNESFQRVLDNRTGSVSPFYDGTIREIDNQKKKHIDCKKLTLEDLFDDDCESRLVSDLSNKKRRTDVHFKVKKSDITVENNIHSEGGEADGKVNVVKNQEIIEACKSPQLSISEDEPKLDTGKDKQKSAEDSLRKIEGWVKLTAGGRGKEEKGESDEIRHLTDVKYCGKLKKSSADNAESEDEARKLSERKRSALIVCKDINEERTAVAKKIVSDIETRKEKRCDDSDSSSTLTGNTSLIPGEQRRDTDDMEKSLKHAEEEVIPAKPAISTENLNIHLEDDELLSSPQKAVKLETTRSKDEGKQGKKERKKLKVEDNSMSSEMSSKERRRKEKELKLRKEREEVDRLRKRQLEEEDRKAAYREQRRKKELEKNAKEKEERERRRREKFGKSENRRKSDREVGKRIQRDSYANDEVNSKGKRDHSETGISSGYEVSGRTNGKNMDLSDEALFSATLTTERSSRKQRELKVRDTSETRFQVPKKSCSTSEKSMSSSGSKKDDSKMRSEKDSKNSKNDSSSGLKRIKNDFSSKRQELAIDNLFETMATPPGSSKREETSGVEKTKRSYDFLRRVIATVEEKSGSERPKKEKVVSSGVDKGRPNLLVRGGHSARGVPATAWVNGVDLYFEWRSELTFERSFIFLFVFLVGMVLEMATRIRRKNEHDAAVGTISSLPASSDTKGSNTSKFPLPSSSDKDNVQRKRVLQLPLPKSFPVDIVGDILKDSTYKETQLNRLKRYGIKKLGNERLERSSIHSSAESPHLSALLPSTSASASTAASPHPYSTPDIATSAEENNTSAAFSQPLKKPRLEDNAIDFVLDSIYGNVEGD</sequence>
<feature type="compositionally biased region" description="Basic and acidic residues" evidence="1">
    <location>
        <begin position="594"/>
        <end position="611"/>
    </location>
</feature>
<feature type="compositionally biased region" description="Basic and acidic residues" evidence="1">
    <location>
        <begin position="565"/>
        <end position="577"/>
    </location>
</feature>
<feature type="compositionally biased region" description="Low complexity" evidence="1">
    <location>
        <begin position="832"/>
        <end position="846"/>
    </location>
</feature>
<feature type="region of interest" description="Disordered" evidence="1">
    <location>
        <begin position="565"/>
        <end position="877"/>
    </location>
</feature>
<feature type="compositionally biased region" description="Basic and acidic residues" evidence="1">
    <location>
        <begin position="642"/>
        <end position="656"/>
    </location>
</feature>
<feature type="region of interest" description="Disordered" evidence="1">
    <location>
        <begin position="236"/>
        <end position="265"/>
    </location>
</feature>
<evidence type="ECO:0000256" key="1">
    <source>
        <dbReference type="SAM" id="MobiDB-lite"/>
    </source>
</evidence>
<dbReference type="AlphaFoldDB" id="A0A0N5AXZ1"/>
<feature type="compositionally biased region" description="Basic and acidic residues" evidence="1">
    <location>
        <begin position="766"/>
        <end position="776"/>
    </location>
</feature>
<name>A0A0N5AXZ1_9BILA</name>
<feature type="compositionally biased region" description="Low complexity" evidence="1">
    <location>
        <begin position="1116"/>
        <end position="1133"/>
    </location>
</feature>
<accession>A0A0N5AXZ1</accession>
<dbReference type="Proteomes" id="UP000046393">
    <property type="component" value="Unplaced"/>
</dbReference>
<organism evidence="2 3">
    <name type="scientific">Syphacia muris</name>
    <dbReference type="NCBI Taxonomy" id="451379"/>
    <lineage>
        <taxon>Eukaryota</taxon>
        <taxon>Metazoa</taxon>
        <taxon>Ecdysozoa</taxon>
        <taxon>Nematoda</taxon>
        <taxon>Chromadorea</taxon>
        <taxon>Rhabditida</taxon>
        <taxon>Spirurina</taxon>
        <taxon>Oxyuridomorpha</taxon>
        <taxon>Oxyuroidea</taxon>
        <taxon>Oxyuridae</taxon>
        <taxon>Syphacia</taxon>
    </lineage>
</organism>
<protein>
    <submittedName>
        <fullName evidence="3">LisH domain-containing protein</fullName>
    </submittedName>
</protein>
<feature type="compositionally biased region" description="Basic and acidic residues" evidence="1">
    <location>
        <begin position="901"/>
        <end position="912"/>
    </location>
</feature>
<feature type="region of interest" description="Disordered" evidence="1">
    <location>
        <begin position="463"/>
        <end position="483"/>
    </location>
</feature>
<feature type="compositionally biased region" description="Basic and acidic residues" evidence="1">
    <location>
        <begin position="810"/>
        <end position="825"/>
    </location>
</feature>
<feature type="region of interest" description="Disordered" evidence="1">
    <location>
        <begin position="321"/>
        <end position="352"/>
    </location>
</feature>
<feature type="compositionally biased region" description="Polar residues" evidence="1">
    <location>
        <begin position="1020"/>
        <end position="1041"/>
    </location>
</feature>
<dbReference type="WBParaSite" id="SMUV_0000982601-mRNA-1">
    <property type="protein sequence ID" value="SMUV_0000982601-mRNA-1"/>
    <property type="gene ID" value="SMUV_0000982601"/>
</dbReference>
<feature type="compositionally biased region" description="Basic and acidic residues" evidence="1">
    <location>
        <begin position="254"/>
        <end position="263"/>
    </location>
</feature>
<feature type="compositionally biased region" description="Polar residues" evidence="1">
    <location>
        <begin position="1139"/>
        <end position="1148"/>
    </location>
</feature>
<reference evidence="3" key="1">
    <citation type="submission" date="2017-02" db="UniProtKB">
        <authorList>
            <consortium name="WormBaseParasite"/>
        </authorList>
    </citation>
    <scope>IDENTIFICATION</scope>
</reference>
<feature type="compositionally biased region" description="Polar residues" evidence="1">
    <location>
        <begin position="580"/>
        <end position="590"/>
    </location>
</feature>
<feature type="compositionally biased region" description="Basic and acidic residues" evidence="1">
    <location>
        <begin position="683"/>
        <end position="732"/>
    </location>
</feature>
<feature type="compositionally biased region" description="Basic and acidic residues" evidence="1">
    <location>
        <begin position="739"/>
        <end position="758"/>
    </location>
</feature>
<keyword evidence="2" id="KW-1185">Reference proteome</keyword>
<dbReference type="PROSITE" id="PS50896">
    <property type="entry name" value="LISH"/>
    <property type="match status" value="1"/>
</dbReference>
<feature type="compositionally biased region" description="Basic and acidic residues" evidence="1">
    <location>
        <begin position="847"/>
        <end position="864"/>
    </location>
</feature>
<feature type="region of interest" description="Disordered" evidence="1">
    <location>
        <begin position="1020"/>
        <end position="1047"/>
    </location>
</feature>
<feature type="compositionally biased region" description="Basic and acidic residues" evidence="1">
    <location>
        <begin position="325"/>
        <end position="337"/>
    </location>
</feature>
<feature type="compositionally biased region" description="Basic and acidic residues" evidence="1">
    <location>
        <begin position="466"/>
        <end position="483"/>
    </location>
</feature>
<dbReference type="InterPro" id="IPR006594">
    <property type="entry name" value="LisH"/>
</dbReference>
<dbReference type="STRING" id="451379.A0A0N5AXZ1"/>
<feature type="region of interest" description="Disordered" evidence="1">
    <location>
        <begin position="891"/>
        <end position="912"/>
    </location>
</feature>
<feature type="region of interest" description="Disordered" evidence="1">
    <location>
        <begin position="140"/>
        <end position="167"/>
    </location>
</feature>
<feature type="compositionally biased region" description="Basic residues" evidence="1">
    <location>
        <begin position="338"/>
        <end position="349"/>
    </location>
</feature>
<evidence type="ECO:0000313" key="3">
    <source>
        <dbReference type="WBParaSite" id="SMUV_0000982601-mRNA-1"/>
    </source>
</evidence>
<proteinExistence type="predicted"/>
<evidence type="ECO:0000313" key="2">
    <source>
        <dbReference type="Proteomes" id="UP000046393"/>
    </source>
</evidence>
<feature type="region of interest" description="Disordered" evidence="1">
    <location>
        <begin position="1116"/>
        <end position="1152"/>
    </location>
</feature>